<accession>A0A4Q5JBA5</accession>
<dbReference type="InterPro" id="IPR036736">
    <property type="entry name" value="ACP-like_sf"/>
</dbReference>
<dbReference type="GO" id="GO:0031177">
    <property type="term" value="F:phosphopantetheine binding"/>
    <property type="evidence" value="ECO:0007669"/>
    <property type="project" value="InterPro"/>
</dbReference>
<dbReference type="InterPro" id="IPR020845">
    <property type="entry name" value="AMP-binding_CS"/>
</dbReference>
<dbReference type="InterPro" id="IPR010071">
    <property type="entry name" value="AA_adenyl_dom"/>
</dbReference>
<sequence>MPDADVGALGLEPALLRSERAAPPRTLVDIFRDVVQAHPSSRALDNGAEVLTYAEFEEAADEVADSLRTFGVGRGDRVGVRIKSGTLDLYVGIMGILLAGAAYVPVDADDPDERARLIFDEADVAAILGNGLRVTPRRHDRHASTSSPVSPSDDAWIIFTSGSTGTPKGVAVSHRSAAAFVDAESRIFLQGAALGPEDRVMAGLSVAFDASCEEMWLAWGHGGCLVPAPRSLVRSGVDVGPWIVANDITVVSTVPTLVSLWPTEALARVRLLIMGGEACPPEIGARLALPGREVWNTYGPTEATVVACGAEISRDGPVRIGLPLDGWDLAVVDADGVPVSAGQPGELIIGGVGLARYLDPAKEAEKYAPMPTLGWDRAYRSGDIVRFDGTGLVFAGRADDQIKLGGRRIELGEIDSALLGLPGVAGAAAAVRTSQAGNQILIGYINVSEDFDTTAATEQLRRDLPAALVPRLAQVDQLPTRTSGKIDREALPWPLPGAGDAGVADVAADLTDTERHVADLWLEVLGAVVRSSKDDFFDLGGGSLTAAQLVSRLRASHPDITVADVYEQPSVKRLADLLDTMDTPVAATNRRVRPTPWKTQMGQVVFTVPLRLLSGLRWATWVLAGSNVAAAAGATWAPTTPWAWLVAGWVLLVLAPGRMALSALGARILMHGIRPGDYPRGGRIHLRVWLAERLADELGAANLAGAAWMPWYARALGAKVGRDVDLHSLPPVTGMLTLGRGCSIEPEVDLAGYWVDGDVLRIGHVKVGAGARVGTRSTLGPGATLGRGSEVAPGSAVLGRVPKHAFWSGSPAEPVTRTARGPWSAKRPRRMPRWTIAYALLGLAVSLLPVVAGAVAALVLWRPVVGASSLRDAWLAGLAWSPVAVVAAYTALAVLVLATVRLLSLGLGPGHFPIHSRPAWQAWGTMRVLDEARTWLFPIYASALTPGWLRALGARIGKHVEASTVLLIPRLTSVSDQSFLADDTLIGSYELGGGWLRVERVKIGKRAFVGNSGMAAPGRKVPKRALVAVLSAAPRRKSAKAGASWLGSPPVPLRRSAGGIDASRTYQPARHLQVARACVELCRVVPMVVGAAIGWSVVAAILVIADALDSAVAAALSGVVLMAAGAVAAAVTVLAKWVLVGRIAATDHPLWSSFVWRNELVDNFVEVVAAPWFARAASGTPVLNFWLRLLGVKVGRGVWCETYWLPESDQVRLADGATVNRGCVVQTHLFHDRVLSIDAVTLHEGATLGANSVILPASSLGRHATVGPVSLVMRGESVPDKTRWMGNPIGPWVDEPGRSDA</sequence>
<feature type="transmembrane region" description="Helical" evidence="5">
    <location>
        <begin position="1111"/>
        <end position="1135"/>
    </location>
</feature>
<reference evidence="7 8" key="1">
    <citation type="submission" date="2019-01" db="EMBL/GenBank/DDBJ databases">
        <title>Nocardioides guangzhouensis sp. nov., an actinobacterium isolated from soil.</title>
        <authorList>
            <person name="Fu Y."/>
            <person name="Cai Y."/>
            <person name="Lin Z."/>
            <person name="Chen P."/>
        </authorList>
    </citation>
    <scope>NUCLEOTIDE SEQUENCE [LARGE SCALE GENOMIC DNA]</scope>
    <source>
        <strain evidence="7 8">NBRC 105384</strain>
    </source>
</reference>
<dbReference type="SUPFAM" id="SSF51161">
    <property type="entry name" value="Trimeric LpxA-like enzymes"/>
    <property type="match status" value="3"/>
</dbReference>
<dbReference type="Gene3D" id="2.160.10.10">
    <property type="entry name" value="Hexapeptide repeat proteins"/>
    <property type="match status" value="2"/>
</dbReference>
<dbReference type="EMBL" id="SDPU01000008">
    <property type="protein sequence ID" value="RYU15115.1"/>
    <property type="molecule type" value="Genomic_DNA"/>
</dbReference>
<comment type="caution">
    <text evidence="7">The sequence shown here is derived from an EMBL/GenBank/DDBJ whole genome shotgun (WGS) entry which is preliminary data.</text>
</comment>
<feature type="transmembrane region" description="Helical" evidence="5">
    <location>
        <begin position="873"/>
        <end position="898"/>
    </location>
</feature>
<dbReference type="Gene3D" id="3.40.50.12780">
    <property type="entry name" value="N-terminal domain of ligase-like"/>
    <property type="match status" value="1"/>
</dbReference>
<protein>
    <submittedName>
        <fullName evidence="7">Amino acid adenylation domain-containing protein</fullName>
    </submittedName>
</protein>
<keyword evidence="3" id="KW-0808">Transferase</keyword>
<evidence type="ECO:0000256" key="5">
    <source>
        <dbReference type="SAM" id="Phobius"/>
    </source>
</evidence>
<dbReference type="NCBIfam" id="TIGR02353">
    <property type="entry name" value="NRPS_term_dom"/>
    <property type="match status" value="1"/>
</dbReference>
<feature type="transmembrane region" description="Helical" evidence="5">
    <location>
        <begin position="1084"/>
        <end position="1105"/>
    </location>
</feature>
<dbReference type="InterPro" id="IPR020806">
    <property type="entry name" value="PKS_PP-bd"/>
</dbReference>
<evidence type="ECO:0000313" key="7">
    <source>
        <dbReference type="EMBL" id="RYU15115.1"/>
    </source>
</evidence>
<dbReference type="OrthoDB" id="9803968at2"/>
<dbReference type="Pfam" id="PF00550">
    <property type="entry name" value="PP-binding"/>
    <property type="match status" value="1"/>
</dbReference>
<keyword evidence="8" id="KW-1185">Reference proteome</keyword>
<keyword evidence="2" id="KW-0597">Phosphoprotein</keyword>
<dbReference type="SUPFAM" id="SSF56801">
    <property type="entry name" value="Acetyl-CoA synthetase-like"/>
    <property type="match status" value="1"/>
</dbReference>
<feature type="transmembrane region" description="Helical" evidence="5">
    <location>
        <begin position="642"/>
        <end position="661"/>
    </location>
</feature>
<dbReference type="PROSITE" id="PS50075">
    <property type="entry name" value="CARRIER"/>
    <property type="match status" value="1"/>
</dbReference>
<dbReference type="Gene3D" id="3.30.300.30">
    <property type="match status" value="1"/>
</dbReference>
<dbReference type="Proteomes" id="UP000291189">
    <property type="component" value="Unassembled WGS sequence"/>
</dbReference>
<dbReference type="InterPro" id="IPR042099">
    <property type="entry name" value="ANL_N_sf"/>
</dbReference>
<keyword evidence="5" id="KW-0812">Transmembrane</keyword>
<evidence type="ECO:0000256" key="1">
    <source>
        <dbReference type="ARBA" id="ARBA00022450"/>
    </source>
</evidence>
<dbReference type="PROSITE" id="PS00455">
    <property type="entry name" value="AMP_BINDING"/>
    <property type="match status" value="1"/>
</dbReference>
<dbReference type="GO" id="GO:0005737">
    <property type="term" value="C:cytoplasm"/>
    <property type="evidence" value="ECO:0007669"/>
    <property type="project" value="TreeGrafter"/>
</dbReference>
<dbReference type="InterPro" id="IPR009081">
    <property type="entry name" value="PP-bd_ACP"/>
</dbReference>
<dbReference type="SUPFAM" id="SSF47336">
    <property type="entry name" value="ACP-like"/>
    <property type="match status" value="1"/>
</dbReference>
<keyword evidence="5" id="KW-0472">Membrane</keyword>
<feature type="domain" description="Carrier" evidence="6">
    <location>
        <begin position="508"/>
        <end position="582"/>
    </location>
</feature>
<evidence type="ECO:0000256" key="3">
    <source>
        <dbReference type="ARBA" id="ARBA00022679"/>
    </source>
</evidence>
<dbReference type="CDD" id="cd05930">
    <property type="entry name" value="A_NRPS"/>
    <property type="match status" value="1"/>
</dbReference>
<keyword evidence="1" id="KW-0596">Phosphopantetheine</keyword>
<keyword evidence="5" id="KW-1133">Transmembrane helix</keyword>
<dbReference type="PANTHER" id="PTHR45527">
    <property type="entry name" value="NONRIBOSOMAL PEPTIDE SYNTHETASE"/>
    <property type="match status" value="1"/>
</dbReference>
<dbReference type="PROSITE" id="PS00101">
    <property type="entry name" value="HEXAPEP_TRANSFERASES"/>
    <property type="match status" value="1"/>
</dbReference>
<evidence type="ECO:0000256" key="4">
    <source>
        <dbReference type="ARBA" id="ARBA00022737"/>
    </source>
</evidence>
<proteinExistence type="predicted"/>
<keyword evidence="4" id="KW-0677">Repeat</keyword>
<dbReference type="InterPro" id="IPR000873">
    <property type="entry name" value="AMP-dep_synth/lig_dom"/>
</dbReference>
<dbReference type="GO" id="GO:0043041">
    <property type="term" value="P:amino acid activation for nonribosomal peptide biosynthetic process"/>
    <property type="evidence" value="ECO:0007669"/>
    <property type="project" value="TreeGrafter"/>
</dbReference>
<dbReference type="Pfam" id="PF00501">
    <property type="entry name" value="AMP-binding"/>
    <property type="match status" value="1"/>
</dbReference>
<name>A0A4Q5JBA5_9ACTN</name>
<dbReference type="PANTHER" id="PTHR45527:SF1">
    <property type="entry name" value="FATTY ACID SYNTHASE"/>
    <property type="match status" value="1"/>
</dbReference>
<dbReference type="InterPro" id="IPR045851">
    <property type="entry name" value="AMP-bd_C_sf"/>
</dbReference>
<dbReference type="RefSeq" id="WP_129985189.1">
    <property type="nucleotide sequence ID" value="NZ_SDPU01000008.1"/>
</dbReference>
<evidence type="ECO:0000313" key="8">
    <source>
        <dbReference type="Proteomes" id="UP000291189"/>
    </source>
</evidence>
<dbReference type="SMART" id="SM00823">
    <property type="entry name" value="PKS_PP"/>
    <property type="match status" value="1"/>
</dbReference>
<dbReference type="InterPro" id="IPR012728">
    <property type="entry name" value="Pls/PosA_C"/>
</dbReference>
<dbReference type="GO" id="GO:0044550">
    <property type="term" value="P:secondary metabolite biosynthetic process"/>
    <property type="evidence" value="ECO:0007669"/>
    <property type="project" value="TreeGrafter"/>
</dbReference>
<organism evidence="7 8">
    <name type="scientific">Nocardioides iriomotensis</name>
    <dbReference type="NCBI Taxonomy" id="715784"/>
    <lineage>
        <taxon>Bacteria</taxon>
        <taxon>Bacillati</taxon>
        <taxon>Actinomycetota</taxon>
        <taxon>Actinomycetes</taxon>
        <taxon>Propionibacteriales</taxon>
        <taxon>Nocardioidaceae</taxon>
        <taxon>Nocardioides</taxon>
    </lineage>
</organism>
<dbReference type="GO" id="GO:0016740">
    <property type="term" value="F:transferase activity"/>
    <property type="evidence" value="ECO:0007669"/>
    <property type="project" value="UniProtKB-KW"/>
</dbReference>
<evidence type="ECO:0000259" key="6">
    <source>
        <dbReference type="PROSITE" id="PS50075"/>
    </source>
</evidence>
<gene>
    <name evidence="7" type="ORF">ETU37_01925</name>
</gene>
<dbReference type="NCBIfam" id="TIGR01733">
    <property type="entry name" value="AA-adenyl-dom"/>
    <property type="match status" value="1"/>
</dbReference>
<dbReference type="InterPro" id="IPR011004">
    <property type="entry name" value="Trimer_LpxA-like_sf"/>
</dbReference>
<evidence type="ECO:0000256" key="2">
    <source>
        <dbReference type="ARBA" id="ARBA00022553"/>
    </source>
</evidence>
<dbReference type="InterPro" id="IPR018357">
    <property type="entry name" value="Hexapep_transf_CS"/>
</dbReference>
<dbReference type="Gene3D" id="1.10.1200.10">
    <property type="entry name" value="ACP-like"/>
    <property type="match status" value="1"/>
</dbReference>
<feature type="transmembrane region" description="Helical" evidence="5">
    <location>
        <begin position="836"/>
        <end position="861"/>
    </location>
</feature>